<dbReference type="GO" id="GO:1990281">
    <property type="term" value="C:efflux pump complex"/>
    <property type="evidence" value="ECO:0007669"/>
    <property type="project" value="TreeGrafter"/>
</dbReference>
<dbReference type="Proteomes" id="UP000295097">
    <property type="component" value="Unassembled WGS sequence"/>
</dbReference>
<feature type="domain" description="Multidrug resistance protein MdtA-like barrel-sandwich hybrid" evidence="4">
    <location>
        <begin position="86"/>
        <end position="206"/>
    </location>
</feature>
<sequence>MRLYQQAAISLAVLAVGAGAWLFLAPDGREVLARLDIIDGAPASSGPPGGFAFAGGGAVQVVTHPAETGKVNDRLTAIGDGKALQSVTLTPEQAGTVTDVKIESGEHVKKGELLIQLDQREQVLARDQAEVALQSAQRQAEVNRRIKNSISDLELYKAEIAERSAKLDLDAAELDLTRRQVTAPFDGVAGIIVVNSGDYVTTSTELMTIDDRSAILVDFAVPERFAATIKRGQPVEARPISASNRVFNGVVQAVDNRIDAASRTFTVRARIDNPDDALRAGMSFRVTMQFDGDDYTAVRPLAIQWDSSGAYIWVNADGKAEKRRVAIVQRNPDFVLVDGEVETGDEVIVEGIQRLRDGVDVRMASEAAASKQSS</sequence>
<dbReference type="OrthoDB" id="9806939at2"/>
<name>A0A4R3NS50_9HYPH</name>
<dbReference type="Gene3D" id="2.40.30.170">
    <property type="match status" value="1"/>
</dbReference>
<feature type="domain" description="CusB-like beta-barrel" evidence="5">
    <location>
        <begin position="217"/>
        <end position="289"/>
    </location>
</feature>
<dbReference type="InterPro" id="IPR058625">
    <property type="entry name" value="MdtA-like_BSH"/>
</dbReference>
<accession>A0A4R3NS50</accession>
<feature type="domain" description="Multidrug resistance protein MdtA-like C-terminal permuted SH3" evidence="6">
    <location>
        <begin position="302"/>
        <end position="354"/>
    </location>
</feature>
<evidence type="ECO:0000313" key="7">
    <source>
        <dbReference type="EMBL" id="TCT39094.1"/>
    </source>
</evidence>
<evidence type="ECO:0000259" key="4">
    <source>
        <dbReference type="Pfam" id="PF25917"/>
    </source>
</evidence>
<gene>
    <name evidence="7" type="ORF">EDC90_101459</name>
</gene>
<evidence type="ECO:0000313" key="8">
    <source>
        <dbReference type="Proteomes" id="UP000295097"/>
    </source>
</evidence>
<dbReference type="FunFam" id="2.40.30.170:FF:000010">
    <property type="entry name" value="Efflux RND transporter periplasmic adaptor subunit"/>
    <property type="match status" value="1"/>
</dbReference>
<dbReference type="GO" id="GO:0015562">
    <property type="term" value="F:efflux transmembrane transporter activity"/>
    <property type="evidence" value="ECO:0007669"/>
    <property type="project" value="TreeGrafter"/>
</dbReference>
<evidence type="ECO:0000256" key="3">
    <source>
        <dbReference type="ARBA" id="ARBA00022448"/>
    </source>
</evidence>
<comment type="similarity">
    <text evidence="2">Belongs to the membrane fusion protein (MFP) (TC 8.A.1) family.</text>
</comment>
<dbReference type="SUPFAM" id="SSF111369">
    <property type="entry name" value="HlyD-like secretion proteins"/>
    <property type="match status" value="1"/>
</dbReference>
<dbReference type="PANTHER" id="PTHR30469:SF11">
    <property type="entry name" value="BLL4320 PROTEIN"/>
    <property type="match status" value="1"/>
</dbReference>
<dbReference type="PANTHER" id="PTHR30469">
    <property type="entry name" value="MULTIDRUG RESISTANCE PROTEIN MDTA"/>
    <property type="match status" value="1"/>
</dbReference>
<proteinExistence type="inferred from homology"/>
<dbReference type="InterPro" id="IPR058627">
    <property type="entry name" value="MdtA-like_C"/>
</dbReference>
<dbReference type="Pfam" id="PF25954">
    <property type="entry name" value="Beta-barrel_RND_2"/>
    <property type="match status" value="1"/>
</dbReference>
<dbReference type="InterPro" id="IPR006143">
    <property type="entry name" value="RND_pump_MFP"/>
</dbReference>
<comment type="caution">
    <text evidence="7">The sequence shown here is derived from an EMBL/GenBank/DDBJ whole genome shotgun (WGS) entry which is preliminary data.</text>
</comment>
<dbReference type="Pfam" id="PF25917">
    <property type="entry name" value="BSH_RND"/>
    <property type="match status" value="1"/>
</dbReference>
<dbReference type="InterPro" id="IPR058792">
    <property type="entry name" value="Beta-barrel_RND_2"/>
</dbReference>
<evidence type="ECO:0000259" key="6">
    <source>
        <dbReference type="Pfam" id="PF25967"/>
    </source>
</evidence>
<keyword evidence="8" id="KW-1185">Reference proteome</keyword>
<dbReference type="NCBIfam" id="TIGR01730">
    <property type="entry name" value="RND_mfp"/>
    <property type="match status" value="1"/>
</dbReference>
<dbReference type="RefSeq" id="WP_132311402.1">
    <property type="nucleotide sequence ID" value="NZ_SMAR01000014.1"/>
</dbReference>
<evidence type="ECO:0000256" key="1">
    <source>
        <dbReference type="ARBA" id="ARBA00004196"/>
    </source>
</evidence>
<evidence type="ECO:0000256" key="2">
    <source>
        <dbReference type="ARBA" id="ARBA00009477"/>
    </source>
</evidence>
<comment type="subcellular location">
    <subcellularLocation>
        <location evidence="1">Cell envelope</location>
    </subcellularLocation>
</comment>
<keyword evidence="3" id="KW-0813">Transport</keyword>
<organism evidence="7 8">
    <name type="scientific">Martelella mediterranea</name>
    <dbReference type="NCBI Taxonomy" id="293089"/>
    <lineage>
        <taxon>Bacteria</taxon>
        <taxon>Pseudomonadati</taxon>
        <taxon>Pseudomonadota</taxon>
        <taxon>Alphaproteobacteria</taxon>
        <taxon>Hyphomicrobiales</taxon>
        <taxon>Aurantimonadaceae</taxon>
        <taxon>Martelella</taxon>
    </lineage>
</organism>
<dbReference type="AlphaFoldDB" id="A0A4R3NS50"/>
<protein>
    <submittedName>
        <fullName evidence="7">RND family efflux transporter MFP subunit</fullName>
    </submittedName>
</protein>
<dbReference type="Pfam" id="PF25967">
    <property type="entry name" value="RND-MFP_C"/>
    <property type="match status" value="1"/>
</dbReference>
<evidence type="ECO:0000259" key="5">
    <source>
        <dbReference type="Pfam" id="PF25954"/>
    </source>
</evidence>
<dbReference type="Gene3D" id="2.40.50.100">
    <property type="match status" value="1"/>
</dbReference>
<dbReference type="EMBL" id="SMAR01000014">
    <property type="protein sequence ID" value="TCT39094.1"/>
    <property type="molecule type" value="Genomic_DNA"/>
</dbReference>
<dbReference type="Gene3D" id="2.40.420.20">
    <property type="match status" value="1"/>
</dbReference>
<reference evidence="7 8" key="1">
    <citation type="submission" date="2019-03" db="EMBL/GenBank/DDBJ databases">
        <title>Freshwater and sediment microbial communities from various areas in North America, analyzing microbe dynamics in response to fracking.</title>
        <authorList>
            <person name="Lamendella R."/>
        </authorList>
    </citation>
    <scope>NUCLEOTIDE SEQUENCE [LARGE SCALE GENOMIC DNA]</scope>
    <source>
        <strain evidence="7 8">175.2</strain>
    </source>
</reference>